<gene>
    <name evidence="1" type="ORF">KSF_095790</name>
</gene>
<organism evidence="1 2">
    <name type="scientific">Reticulibacter mediterranei</name>
    <dbReference type="NCBI Taxonomy" id="2778369"/>
    <lineage>
        <taxon>Bacteria</taxon>
        <taxon>Bacillati</taxon>
        <taxon>Chloroflexota</taxon>
        <taxon>Ktedonobacteria</taxon>
        <taxon>Ktedonobacterales</taxon>
        <taxon>Reticulibacteraceae</taxon>
        <taxon>Reticulibacter</taxon>
    </lineage>
</organism>
<sequence>MDDKVPSKITVTRGDVLILNSKAYADLGEPAHVTVLYYKDDTQQLLILRTGGKIPVERHGNLYRLSARHVLQRFGIIVTEVTTCETMLLPRMADDGTTTWSGAALAIDISEIVSESDAFKELFFGPPPGIKDA</sequence>
<dbReference type="EMBL" id="BNJK01000002">
    <property type="protein sequence ID" value="GHO99531.1"/>
    <property type="molecule type" value="Genomic_DNA"/>
</dbReference>
<protein>
    <submittedName>
        <fullName evidence="1">Uncharacterized protein</fullName>
    </submittedName>
</protein>
<dbReference type="Proteomes" id="UP000597444">
    <property type="component" value="Unassembled WGS sequence"/>
</dbReference>
<evidence type="ECO:0000313" key="2">
    <source>
        <dbReference type="Proteomes" id="UP000597444"/>
    </source>
</evidence>
<reference evidence="1" key="1">
    <citation type="submission" date="2020-10" db="EMBL/GenBank/DDBJ databases">
        <title>Taxonomic study of unclassified bacteria belonging to the class Ktedonobacteria.</title>
        <authorList>
            <person name="Yabe S."/>
            <person name="Wang C.M."/>
            <person name="Zheng Y."/>
            <person name="Sakai Y."/>
            <person name="Cavaletti L."/>
            <person name="Monciardini P."/>
            <person name="Donadio S."/>
        </authorList>
    </citation>
    <scope>NUCLEOTIDE SEQUENCE</scope>
    <source>
        <strain evidence="1">ID150040</strain>
    </source>
</reference>
<proteinExistence type="predicted"/>
<dbReference type="AlphaFoldDB" id="A0A8J3J2F2"/>
<name>A0A8J3J2F2_9CHLR</name>
<evidence type="ECO:0000313" key="1">
    <source>
        <dbReference type="EMBL" id="GHO99531.1"/>
    </source>
</evidence>
<keyword evidence="2" id="KW-1185">Reference proteome</keyword>
<comment type="caution">
    <text evidence="1">The sequence shown here is derived from an EMBL/GenBank/DDBJ whole genome shotgun (WGS) entry which is preliminary data.</text>
</comment>
<dbReference type="RefSeq" id="WP_220210173.1">
    <property type="nucleotide sequence ID" value="NZ_BNJK01000002.1"/>
</dbReference>
<accession>A0A8J3J2F2</accession>